<sequence length="433" mass="46118">MSRSDQHPIAAKARREQRMSDRGAGSEFRTGLPALIFATLGVALGYAALPYFIGNLIIPLQTEFGWNRGDVTLTGLWSAVGLAVALPFVGALADRRGTRFVSLIFIPLFALTVLGLFFFNGPLALFLAWYALIGVVGAGVSTVIYAKVVAHAFDKSRGFALGILAAGLGAVGLIFPTLMGTVVAEWGWRHVYLVMAILAVVPLVALAFTRNLQRAVTPAQAAALPGMTPRQALRTREFWTLLVVFVLLGWALLSMVPHFIPLLIDSGVDPVQAAMLSSLVGVGTLVARPILGWLFDRIYAIHVAVPVFLLAAVGFVALIFGGTALAPLTALLVGIAFGAEIDLISYLSTRYLGKRAFGVLYGLIYSAFSIGGALGPVAAGYLFAAQGTYQTALIISIVLLVVSVVMLVTLPRYDRGRYEEAVPTETTEPVIAR</sequence>
<feature type="transmembrane region" description="Helical" evidence="6">
    <location>
        <begin position="32"/>
        <end position="53"/>
    </location>
</feature>
<dbReference type="AlphaFoldDB" id="A0A5N0TII3"/>
<dbReference type="PANTHER" id="PTHR11360">
    <property type="entry name" value="MONOCARBOXYLATE TRANSPORTER"/>
    <property type="match status" value="1"/>
</dbReference>
<feature type="region of interest" description="Disordered" evidence="5">
    <location>
        <begin position="1"/>
        <end position="25"/>
    </location>
</feature>
<dbReference type="Proteomes" id="UP000326838">
    <property type="component" value="Unassembled WGS sequence"/>
</dbReference>
<dbReference type="InterPro" id="IPR036259">
    <property type="entry name" value="MFS_trans_sf"/>
</dbReference>
<feature type="transmembrane region" description="Helical" evidence="6">
    <location>
        <begin position="238"/>
        <end position="260"/>
    </location>
</feature>
<dbReference type="RefSeq" id="WP_150892712.1">
    <property type="nucleotide sequence ID" value="NZ_VYUY01000007.1"/>
</dbReference>
<evidence type="ECO:0000256" key="1">
    <source>
        <dbReference type="ARBA" id="ARBA00004651"/>
    </source>
</evidence>
<dbReference type="GO" id="GO:0022857">
    <property type="term" value="F:transmembrane transporter activity"/>
    <property type="evidence" value="ECO:0007669"/>
    <property type="project" value="InterPro"/>
</dbReference>
<feature type="transmembrane region" description="Helical" evidence="6">
    <location>
        <begin position="73"/>
        <end position="93"/>
    </location>
</feature>
<proteinExistence type="predicted"/>
<evidence type="ECO:0000313" key="9">
    <source>
        <dbReference type="Proteomes" id="UP000326838"/>
    </source>
</evidence>
<feature type="transmembrane region" description="Helical" evidence="6">
    <location>
        <begin position="125"/>
        <end position="146"/>
    </location>
</feature>
<feature type="transmembrane region" description="Helical" evidence="6">
    <location>
        <begin position="158"/>
        <end position="178"/>
    </location>
</feature>
<evidence type="ECO:0000313" key="8">
    <source>
        <dbReference type="EMBL" id="KAA9134411.1"/>
    </source>
</evidence>
<keyword evidence="2 6" id="KW-0812">Transmembrane</keyword>
<name>A0A5N0TII3_9MICO</name>
<dbReference type="GO" id="GO:0005886">
    <property type="term" value="C:plasma membrane"/>
    <property type="evidence" value="ECO:0007669"/>
    <property type="project" value="UniProtKB-SubCell"/>
</dbReference>
<protein>
    <submittedName>
        <fullName evidence="8">MFS transporter</fullName>
    </submittedName>
</protein>
<dbReference type="InterPro" id="IPR050327">
    <property type="entry name" value="Proton-linked_MCT"/>
</dbReference>
<dbReference type="SUPFAM" id="SSF103473">
    <property type="entry name" value="MFS general substrate transporter"/>
    <property type="match status" value="1"/>
</dbReference>
<evidence type="ECO:0000259" key="7">
    <source>
        <dbReference type="PROSITE" id="PS50850"/>
    </source>
</evidence>
<feature type="transmembrane region" description="Helical" evidence="6">
    <location>
        <begin position="326"/>
        <end position="347"/>
    </location>
</feature>
<feature type="transmembrane region" description="Helical" evidence="6">
    <location>
        <begin position="298"/>
        <end position="320"/>
    </location>
</feature>
<feature type="domain" description="Major facilitator superfamily (MFS) profile" evidence="7">
    <location>
        <begin position="34"/>
        <end position="414"/>
    </location>
</feature>
<comment type="caution">
    <text evidence="8">The sequence shown here is derived from an EMBL/GenBank/DDBJ whole genome shotgun (WGS) entry which is preliminary data.</text>
</comment>
<keyword evidence="9" id="KW-1185">Reference proteome</keyword>
<organism evidence="8 9">
    <name type="scientific">Microbacterium caowuchunii</name>
    <dbReference type="NCBI Taxonomy" id="2614638"/>
    <lineage>
        <taxon>Bacteria</taxon>
        <taxon>Bacillati</taxon>
        <taxon>Actinomycetota</taxon>
        <taxon>Actinomycetes</taxon>
        <taxon>Micrococcales</taxon>
        <taxon>Microbacteriaceae</taxon>
        <taxon>Microbacterium</taxon>
    </lineage>
</organism>
<feature type="transmembrane region" description="Helical" evidence="6">
    <location>
        <begin position="359"/>
        <end position="383"/>
    </location>
</feature>
<gene>
    <name evidence="8" type="ORF">F6B40_06485</name>
</gene>
<evidence type="ECO:0000256" key="6">
    <source>
        <dbReference type="SAM" id="Phobius"/>
    </source>
</evidence>
<feature type="transmembrane region" description="Helical" evidence="6">
    <location>
        <begin position="100"/>
        <end position="119"/>
    </location>
</feature>
<feature type="transmembrane region" description="Helical" evidence="6">
    <location>
        <begin position="190"/>
        <end position="208"/>
    </location>
</feature>
<dbReference type="PROSITE" id="PS50850">
    <property type="entry name" value="MFS"/>
    <property type="match status" value="1"/>
</dbReference>
<dbReference type="Gene3D" id="1.20.1250.20">
    <property type="entry name" value="MFS general substrate transporter like domains"/>
    <property type="match status" value="2"/>
</dbReference>
<evidence type="ECO:0000256" key="3">
    <source>
        <dbReference type="ARBA" id="ARBA00022989"/>
    </source>
</evidence>
<feature type="transmembrane region" description="Helical" evidence="6">
    <location>
        <begin position="272"/>
        <end position="291"/>
    </location>
</feature>
<keyword evidence="4 6" id="KW-0472">Membrane</keyword>
<accession>A0A5N0TII3</accession>
<keyword evidence="3 6" id="KW-1133">Transmembrane helix</keyword>
<dbReference type="InterPro" id="IPR020846">
    <property type="entry name" value="MFS_dom"/>
</dbReference>
<feature type="transmembrane region" description="Helical" evidence="6">
    <location>
        <begin position="389"/>
        <end position="410"/>
    </location>
</feature>
<dbReference type="Pfam" id="PF07690">
    <property type="entry name" value="MFS_1"/>
    <property type="match status" value="1"/>
</dbReference>
<evidence type="ECO:0000256" key="4">
    <source>
        <dbReference type="ARBA" id="ARBA00023136"/>
    </source>
</evidence>
<evidence type="ECO:0000256" key="2">
    <source>
        <dbReference type="ARBA" id="ARBA00022692"/>
    </source>
</evidence>
<dbReference type="InterPro" id="IPR011701">
    <property type="entry name" value="MFS"/>
</dbReference>
<reference evidence="9" key="1">
    <citation type="submission" date="2019-09" db="EMBL/GenBank/DDBJ databases">
        <title>Mumia zhuanghuii sp. nov. isolated from the intestinal contents of plateau pika (Ochotona curzoniae) in the Qinghai-Tibet plateau of China.</title>
        <authorList>
            <person name="Tian Z."/>
        </authorList>
    </citation>
    <scope>NUCLEOTIDE SEQUENCE [LARGE SCALE GENOMIC DNA]</scope>
    <source>
        <strain evidence="9">L-033</strain>
    </source>
</reference>
<dbReference type="EMBL" id="VYUY01000007">
    <property type="protein sequence ID" value="KAA9134411.1"/>
    <property type="molecule type" value="Genomic_DNA"/>
</dbReference>
<evidence type="ECO:0000256" key="5">
    <source>
        <dbReference type="SAM" id="MobiDB-lite"/>
    </source>
</evidence>
<comment type="subcellular location">
    <subcellularLocation>
        <location evidence="1">Cell membrane</location>
        <topology evidence="1">Multi-pass membrane protein</topology>
    </subcellularLocation>
</comment>
<dbReference type="PANTHER" id="PTHR11360:SF284">
    <property type="entry name" value="EG:103B4.3 PROTEIN-RELATED"/>
    <property type="match status" value="1"/>
</dbReference>